<name>A0AAD7ZML5_DIPPU</name>
<keyword evidence="2" id="KW-1185">Reference proteome</keyword>
<comment type="caution">
    <text evidence="1">The sequence shown here is derived from an EMBL/GenBank/DDBJ whole genome shotgun (WGS) entry which is preliminary data.</text>
</comment>
<accession>A0AAD7ZML5</accession>
<dbReference type="EMBL" id="JASPKZ010007661">
    <property type="protein sequence ID" value="KAJ9583146.1"/>
    <property type="molecule type" value="Genomic_DNA"/>
</dbReference>
<dbReference type="Proteomes" id="UP001233999">
    <property type="component" value="Unassembled WGS sequence"/>
</dbReference>
<reference evidence="1" key="1">
    <citation type="journal article" date="2023" name="IScience">
        <title>Live-bearing cockroach genome reveals convergent evolutionary mechanisms linked to viviparity in insects and beyond.</title>
        <authorList>
            <person name="Fouks B."/>
            <person name="Harrison M.C."/>
            <person name="Mikhailova A.A."/>
            <person name="Marchal E."/>
            <person name="English S."/>
            <person name="Carruthers M."/>
            <person name="Jennings E.C."/>
            <person name="Chiamaka E.L."/>
            <person name="Frigard R.A."/>
            <person name="Pippel M."/>
            <person name="Attardo G.M."/>
            <person name="Benoit J.B."/>
            <person name="Bornberg-Bauer E."/>
            <person name="Tobe S.S."/>
        </authorList>
    </citation>
    <scope>NUCLEOTIDE SEQUENCE</scope>
    <source>
        <strain evidence="1">Stay&amp;Tobe</strain>
    </source>
</reference>
<evidence type="ECO:0000313" key="1">
    <source>
        <dbReference type="EMBL" id="KAJ9583146.1"/>
    </source>
</evidence>
<proteinExistence type="predicted"/>
<sequence>FALIHRRDNLFLKTSNLGDYGESVSRERIKQFQHYTFSNPAGVDIFFMMKKSYTLKQ</sequence>
<dbReference type="AlphaFoldDB" id="A0AAD7ZML5"/>
<reference evidence="1" key="2">
    <citation type="submission" date="2023-05" db="EMBL/GenBank/DDBJ databases">
        <authorList>
            <person name="Fouks B."/>
        </authorList>
    </citation>
    <scope>NUCLEOTIDE SEQUENCE</scope>
    <source>
        <strain evidence="1">Stay&amp;Tobe</strain>
        <tissue evidence="1">Testes</tissue>
    </source>
</reference>
<evidence type="ECO:0000313" key="2">
    <source>
        <dbReference type="Proteomes" id="UP001233999"/>
    </source>
</evidence>
<organism evidence="1 2">
    <name type="scientific">Diploptera punctata</name>
    <name type="common">Pacific beetle cockroach</name>
    <dbReference type="NCBI Taxonomy" id="6984"/>
    <lineage>
        <taxon>Eukaryota</taxon>
        <taxon>Metazoa</taxon>
        <taxon>Ecdysozoa</taxon>
        <taxon>Arthropoda</taxon>
        <taxon>Hexapoda</taxon>
        <taxon>Insecta</taxon>
        <taxon>Pterygota</taxon>
        <taxon>Neoptera</taxon>
        <taxon>Polyneoptera</taxon>
        <taxon>Dictyoptera</taxon>
        <taxon>Blattodea</taxon>
        <taxon>Blaberoidea</taxon>
        <taxon>Blaberidae</taxon>
        <taxon>Diplopterinae</taxon>
        <taxon>Diploptera</taxon>
    </lineage>
</organism>
<feature type="non-terminal residue" evidence="1">
    <location>
        <position position="1"/>
    </location>
</feature>
<protein>
    <submittedName>
        <fullName evidence="1">Uncharacterized protein</fullName>
    </submittedName>
</protein>
<gene>
    <name evidence="1" type="ORF">L9F63_022508</name>
</gene>
<feature type="non-terminal residue" evidence="1">
    <location>
        <position position="57"/>
    </location>
</feature>